<keyword evidence="1" id="KW-1185">Reference proteome</keyword>
<accession>A0ABM4CNK2</accession>
<evidence type="ECO:0000313" key="1">
    <source>
        <dbReference type="Proteomes" id="UP001652625"/>
    </source>
</evidence>
<dbReference type="PANTHER" id="PTHR30632:SF11">
    <property type="entry name" value="BLR4797 PROTEIN"/>
    <property type="match status" value="1"/>
</dbReference>
<dbReference type="InterPro" id="IPR050682">
    <property type="entry name" value="ModA/WtpA"/>
</dbReference>
<dbReference type="Pfam" id="PF13531">
    <property type="entry name" value="SBP_bac_11"/>
    <property type="match status" value="1"/>
</dbReference>
<dbReference type="RefSeq" id="XP_065663420.1">
    <property type="nucleotide sequence ID" value="XM_065807348.1"/>
</dbReference>
<organism evidence="1 2">
    <name type="scientific">Hydra vulgaris</name>
    <name type="common">Hydra</name>
    <name type="synonym">Hydra attenuata</name>
    <dbReference type="NCBI Taxonomy" id="6087"/>
    <lineage>
        <taxon>Eukaryota</taxon>
        <taxon>Metazoa</taxon>
        <taxon>Cnidaria</taxon>
        <taxon>Hydrozoa</taxon>
        <taxon>Hydroidolina</taxon>
        <taxon>Anthoathecata</taxon>
        <taxon>Aplanulata</taxon>
        <taxon>Hydridae</taxon>
        <taxon>Hydra</taxon>
    </lineage>
</organism>
<protein>
    <submittedName>
        <fullName evidence="2">Aconitate isomerase-like</fullName>
    </submittedName>
</protein>
<sequence length="241" mass="25860">MTIEDINVITSGGFAEALKLLAPEFEKQFPFKVNISYGSSMGGAPDSIPARLNRNEMFDIIILASSALEDFIQNGLVKAGTRADLVNSVIGAVVKTGSPKPDIKTVESFKHTLLNANSIACSASASGTYILTYLFPKLGIANEMRAKTKKIFSERVGHVVARSDAEIGFQQVSELIAIPGVEFIGEIPSEVQHCTVFSAGIMSNASNFNASKDFIRFLASPIVAHSIKNTGLNPIIPTLPW</sequence>
<reference evidence="2" key="1">
    <citation type="submission" date="2025-08" db="UniProtKB">
        <authorList>
            <consortium name="RefSeq"/>
        </authorList>
    </citation>
    <scope>IDENTIFICATION</scope>
</reference>
<name>A0ABM4CNK2_HYDVU</name>
<dbReference type="SUPFAM" id="SSF53850">
    <property type="entry name" value="Periplasmic binding protein-like II"/>
    <property type="match status" value="1"/>
</dbReference>
<gene>
    <name evidence="2" type="primary">LOC136085812</name>
</gene>
<proteinExistence type="predicted"/>
<dbReference type="Gene3D" id="3.40.190.10">
    <property type="entry name" value="Periplasmic binding protein-like II"/>
    <property type="match status" value="2"/>
</dbReference>
<dbReference type="PANTHER" id="PTHR30632">
    <property type="entry name" value="MOLYBDATE-BINDING PERIPLASMIC PROTEIN"/>
    <property type="match status" value="1"/>
</dbReference>
<dbReference type="Proteomes" id="UP001652625">
    <property type="component" value="Chromosome 10"/>
</dbReference>
<dbReference type="GeneID" id="136085812"/>
<evidence type="ECO:0000313" key="2">
    <source>
        <dbReference type="RefSeq" id="XP_065663420.1"/>
    </source>
</evidence>